<dbReference type="GO" id="GO:0016197">
    <property type="term" value="P:endosomal transport"/>
    <property type="evidence" value="ECO:0007669"/>
    <property type="project" value="TreeGrafter"/>
</dbReference>
<evidence type="ECO:0000313" key="4">
    <source>
        <dbReference type="Proteomes" id="UP001386955"/>
    </source>
</evidence>
<dbReference type="EMBL" id="JAYMYS010000006">
    <property type="protein sequence ID" value="KAK7388154.1"/>
    <property type="molecule type" value="Genomic_DNA"/>
</dbReference>
<evidence type="ECO:0000313" key="3">
    <source>
        <dbReference type="EMBL" id="KAK7388154.1"/>
    </source>
</evidence>
<sequence>MEASWGVVDEGAKCGDCLPANYGGTNGRHKSCAKNVGNTSRLNWVDPMSIHASDHDQRYTKSETKHRMSTNEESKNSLRQSEQAPTNMGKLDGQKKMEEACECILLMGGSSFIPPGMVAQMKDAKRLPNIGSELMDVSGAEFNKMKIFLGLQIEEYVNLLKFRGLILQSCGIPSGDPGIVFPWINSVFVLLEAYCILACGRFFMEKQVMGEFVRVLKLSRTVSVPLQLLQTVSIMVQNLKSEHAIYYMFSNEHINYLITYPFDFRNEELLSYYISFLRAISGKLDKNTVSLLVKTHGDEVISFPLYVEAICFAFHEEGMIRTAVRAVTLNVYHVGDDSVNRYIARTPHKDYFSNLVSFFRKQSMDLNKLLSETLLTPGPDSISTIITAVDEIEDNLYYFSDVVSAGIPDVGRLITDSIMMILIFPLLLPSLRIMLDNDMQCGVVTSLYLLCCILRIVKIKDMANTIAAALFYPLEAFTKSSWGFHSEGVLAQNDCSSSNLSLREVLLTYISKGNDILVLGSLSVLATLLQTKELDESMLDGLGILPQRKQHKKLLLQALVGEGSGEEQLFSSKSSFSRDGISNDINSYHKKNKEQYGLSFLPSVAEISSHVHRYQVIDALVSLCCRSNISAEILWDGGWLLRQLLPYSESEFSSHHLELLKVSYKNYASALVEEVSGIWSDFLISVLCDEWRKCKRAMESSFPYKELNCIVLLPLKFSSEEGSTFAAGKGMHELVKVFVLLHQLQIFTLGRAIPEQPLIYPPGDPPANCRARRSGLDLSGPKAGTEVSLGNAVPCRIAFERGKELHFCFLAISSGISGWLVLAEELPLKKSYGVVRAAAALAGCNPRIDDEHATWLHLRIRSSSLPFLDAVQFKGYGKKKTKASVDGRWTLAFRDEETCKSAFLMTVEEINFLSDELGLSLQVAQQIYEGT</sequence>
<proteinExistence type="predicted"/>
<protein>
    <recommendedName>
        <fullName evidence="2">FPL domain-containing protein</fullName>
    </recommendedName>
</protein>
<accession>A0AAN9XE09</accession>
<feature type="compositionally biased region" description="Polar residues" evidence="1">
    <location>
        <begin position="77"/>
        <end position="86"/>
    </location>
</feature>
<name>A0AAN9XE09_PSOTE</name>
<dbReference type="PANTHER" id="PTHR21481">
    <property type="entry name" value="PROTEIN CLEC16A"/>
    <property type="match status" value="1"/>
</dbReference>
<dbReference type="PANTHER" id="PTHR21481:SF4">
    <property type="entry name" value="PROTEIN TRANSPARENT TESTA 9"/>
    <property type="match status" value="1"/>
</dbReference>
<gene>
    <name evidence="3" type="ORF">VNO78_22961</name>
</gene>
<keyword evidence="4" id="KW-1185">Reference proteome</keyword>
<dbReference type="GO" id="GO:0005770">
    <property type="term" value="C:late endosome"/>
    <property type="evidence" value="ECO:0007669"/>
    <property type="project" value="TreeGrafter"/>
</dbReference>
<reference evidence="3 4" key="1">
    <citation type="submission" date="2024-01" db="EMBL/GenBank/DDBJ databases">
        <title>The genomes of 5 underutilized Papilionoideae crops provide insights into root nodulation and disease resistanc.</title>
        <authorList>
            <person name="Jiang F."/>
        </authorList>
    </citation>
    <scope>NUCLEOTIDE SEQUENCE [LARGE SCALE GENOMIC DNA]</scope>
    <source>
        <strain evidence="3">DUOXIRENSHENG_FW03</strain>
        <tissue evidence="3">Leaves</tissue>
    </source>
</reference>
<dbReference type="GO" id="GO:1901096">
    <property type="term" value="P:regulation of autophagosome maturation"/>
    <property type="evidence" value="ECO:0007669"/>
    <property type="project" value="TreeGrafter"/>
</dbReference>
<dbReference type="InterPro" id="IPR039272">
    <property type="entry name" value="CLEC16A/TT9"/>
</dbReference>
<dbReference type="InterPro" id="IPR019155">
    <property type="entry name" value="CLEC16A/TT9_N"/>
</dbReference>
<evidence type="ECO:0000259" key="2">
    <source>
        <dbReference type="Pfam" id="PF09758"/>
    </source>
</evidence>
<feature type="region of interest" description="Disordered" evidence="1">
    <location>
        <begin position="53"/>
        <end position="91"/>
    </location>
</feature>
<dbReference type="AlphaFoldDB" id="A0AAN9XE09"/>
<feature type="domain" description="FPL" evidence="2">
    <location>
        <begin position="202"/>
        <end position="332"/>
    </location>
</feature>
<comment type="caution">
    <text evidence="3">The sequence shown here is derived from an EMBL/GenBank/DDBJ whole genome shotgun (WGS) entry which is preliminary data.</text>
</comment>
<evidence type="ECO:0000256" key="1">
    <source>
        <dbReference type="SAM" id="MobiDB-lite"/>
    </source>
</evidence>
<dbReference type="GO" id="GO:0007034">
    <property type="term" value="P:vacuolar transport"/>
    <property type="evidence" value="ECO:0007669"/>
    <property type="project" value="TreeGrafter"/>
</dbReference>
<organism evidence="3 4">
    <name type="scientific">Psophocarpus tetragonolobus</name>
    <name type="common">Winged bean</name>
    <name type="synonym">Dolichos tetragonolobus</name>
    <dbReference type="NCBI Taxonomy" id="3891"/>
    <lineage>
        <taxon>Eukaryota</taxon>
        <taxon>Viridiplantae</taxon>
        <taxon>Streptophyta</taxon>
        <taxon>Embryophyta</taxon>
        <taxon>Tracheophyta</taxon>
        <taxon>Spermatophyta</taxon>
        <taxon>Magnoliopsida</taxon>
        <taxon>eudicotyledons</taxon>
        <taxon>Gunneridae</taxon>
        <taxon>Pentapetalae</taxon>
        <taxon>rosids</taxon>
        <taxon>fabids</taxon>
        <taxon>Fabales</taxon>
        <taxon>Fabaceae</taxon>
        <taxon>Papilionoideae</taxon>
        <taxon>50 kb inversion clade</taxon>
        <taxon>NPAAA clade</taxon>
        <taxon>indigoferoid/millettioid clade</taxon>
        <taxon>Phaseoleae</taxon>
        <taxon>Psophocarpus</taxon>
    </lineage>
</organism>
<feature type="compositionally biased region" description="Basic and acidic residues" evidence="1">
    <location>
        <begin position="53"/>
        <end position="76"/>
    </location>
</feature>
<dbReference type="Pfam" id="PF09758">
    <property type="entry name" value="FPL"/>
    <property type="match status" value="1"/>
</dbReference>
<dbReference type="Proteomes" id="UP001386955">
    <property type="component" value="Unassembled WGS sequence"/>
</dbReference>
<dbReference type="GO" id="GO:0005794">
    <property type="term" value="C:Golgi apparatus"/>
    <property type="evidence" value="ECO:0007669"/>
    <property type="project" value="TreeGrafter"/>
</dbReference>